<dbReference type="UniPathway" id="UPA00143"/>
<dbReference type="AlphaFoldDB" id="A0A177B9S2"/>
<proteinExistence type="predicted"/>
<evidence type="ECO:0000256" key="1">
    <source>
        <dbReference type="ARBA" id="ARBA00004906"/>
    </source>
</evidence>
<dbReference type="PANTHER" id="PTHR13123:SF7">
    <property type="entry name" value="LD30288P"/>
    <property type="match status" value="1"/>
</dbReference>
<dbReference type="GO" id="GO:0019005">
    <property type="term" value="C:SCF ubiquitin ligase complex"/>
    <property type="evidence" value="ECO:0007669"/>
    <property type="project" value="TreeGrafter"/>
</dbReference>
<accession>A0A177B9S2</accession>
<name>A0A177B9S2_9BILA</name>
<dbReference type="InterPro" id="IPR040394">
    <property type="entry name" value="FBX25/32"/>
</dbReference>
<sequence length="314" mass="37187">MPYLGRDWRSSGLFWVKNNRQGKWDNFKMCRFEFLLRLNETISQRHYQRFYEQNVTECYKHIQPNVYIPPSNSSLIKLCRYSLIDVFKKLDFFKAMQNVSKFRYSYEVIMNLLNNYYNGLSIQTQKFLFSLIELAVHFVIETGTNVNLADRLLLQASKTLSRNKSSYLSRSKAFHDNGKILYILTLKLQKYHLKPIETSDKNHLNKLPYDIIEVIIQKLENISDIDNFLIACGINNTLQYRMHIFDKQSVNLKEMKSVYSIANLISTSEKSNVPDNIWKYLINTHYPTHEIATVLQMECLPNPTFKVLYSKLQR</sequence>
<protein>
    <recommendedName>
        <fullName evidence="5">F-box domain-containing protein</fullName>
    </recommendedName>
</protein>
<dbReference type="EMBL" id="LWCA01000151">
    <property type="protein sequence ID" value="OAF70412.1"/>
    <property type="molecule type" value="Genomic_DNA"/>
</dbReference>
<comment type="caution">
    <text evidence="3">The sequence shown here is derived from an EMBL/GenBank/DDBJ whole genome shotgun (WGS) entry which is preliminary data.</text>
</comment>
<dbReference type="GO" id="GO:0005634">
    <property type="term" value="C:nucleus"/>
    <property type="evidence" value="ECO:0007669"/>
    <property type="project" value="TreeGrafter"/>
</dbReference>
<dbReference type="GO" id="GO:0016567">
    <property type="term" value="P:protein ubiquitination"/>
    <property type="evidence" value="ECO:0007669"/>
    <property type="project" value="UniProtKB-UniPathway"/>
</dbReference>
<gene>
    <name evidence="3" type="ORF">A3Q56_01851</name>
</gene>
<dbReference type="OrthoDB" id="9991467at2759"/>
<keyword evidence="2" id="KW-0833">Ubl conjugation pathway</keyword>
<evidence type="ECO:0008006" key="5">
    <source>
        <dbReference type="Google" id="ProtNLM"/>
    </source>
</evidence>
<dbReference type="Proteomes" id="UP000078046">
    <property type="component" value="Unassembled WGS sequence"/>
</dbReference>
<dbReference type="PANTHER" id="PTHR13123">
    <property type="entry name" value="LD30288P"/>
    <property type="match status" value="1"/>
</dbReference>
<organism evidence="3 4">
    <name type="scientific">Intoshia linei</name>
    <dbReference type="NCBI Taxonomy" id="1819745"/>
    <lineage>
        <taxon>Eukaryota</taxon>
        <taxon>Metazoa</taxon>
        <taxon>Spiralia</taxon>
        <taxon>Lophotrochozoa</taxon>
        <taxon>Mesozoa</taxon>
        <taxon>Orthonectida</taxon>
        <taxon>Rhopaluridae</taxon>
        <taxon>Intoshia</taxon>
    </lineage>
</organism>
<evidence type="ECO:0000313" key="4">
    <source>
        <dbReference type="Proteomes" id="UP000078046"/>
    </source>
</evidence>
<evidence type="ECO:0000256" key="2">
    <source>
        <dbReference type="ARBA" id="ARBA00022786"/>
    </source>
</evidence>
<keyword evidence="4" id="KW-1185">Reference proteome</keyword>
<reference evidence="3 4" key="1">
    <citation type="submission" date="2016-04" db="EMBL/GenBank/DDBJ databases">
        <title>The genome of Intoshia linei affirms orthonectids as highly simplified spiralians.</title>
        <authorList>
            <person name="Mikhailov K.V."/>
            <person name="Slusarev G.S."/>
            <person name="Nikitin M.A."/>
            <person name="Logacheva M.D."/>
            <person name="Penin A."/>
            <person name="Aleoshin V."/>
            <person name="Panchin Y.V."/>
        </authorList>
    </citation>
    <scope>NUCLEOTIDE SEQUENCE [LARGE SCALE GENOMIC DNA]</scope>
    <source>
        <strain evidence="3">Intl2013</strain>
        <tissue evidence="3">Whole animal</tissue>
    </source>
</reference>
<comment type="pathway">
    <text evidence="1">Protein modification; protein ubiquitination.</text>
</comment>
<dbReference type="GO" id="GO:0005737">
    <property type="term" value="C:cytoplasm"/>
    <property type="evidence" value="ECO:0007669"/>
    <property type="project" value="TreeGrafter"/>
</dbReference>
<evidence type="ECO:0000313" key="3">
    <source>
        <dbReference type="EMBL" id="OAF70412.1"/>
    </source>
</evidence>